<evidence type="ECO:0000256" key="1">
    <source>
        <dbReference type="SAM" id="Phobius"/>
    </source>
</evidence>
<feature type="transmembrane region" description="Helical" evidence="1">
    <location>
        <begin position="61"/>
        <end position="78"/>
    </location>
</feature>
<dbReference type="EMBL" id="BHZE01000003">
    <property type="protein sequence ID" value="GCD77022.1"/>
    <property type="molecule type" value="Genomic_DNA"/>
</dbReference>
<keyword evidence="1" id="KW-0472">Membrane</keyword>
<evidence type="ECO:0000259" key="2">
    <source>
        <dbReference type="Pfam" id="PF07853"/>
    </source>
</evidence>
<dbReference type="AlphaFoldDB" id="A0A401XJ25"/>
<dbReference type="RefSeq" id="WP_124397076.1">
    <property type="nucleotide sequence ID" value="NZ_BHZE01000003.1"/>
</dbReference>
<evidence type="ECO:0000313" key="3">
    <source>
        <dbReference type="EMBL" id="GCD77022.1"/>
    </source>
</evidence>
<name>A0A401XJ25_9FLAO</name>
<feature type="domain" description="DUF1648" evidence="2">
    <location>
        <begin position="23"/>
        <end position="68"/>
    </location>
</feature>
<reference evidence="3 4" key="1">
    <citation type="submission" date="2018-11" db="EMBL/GenBank/DDBJ databases">
        <title>Schleiferia aggregans sp. nov., a moderately thermophilic heterotrophic bacterium isolated from microbial mats at a terrestrial hot spring.</title>
        <authorList>
            <person name="Iino T."/>
            <person name="Ohkuma M."/>
            <person name="Haruta S."/>
        </authorList>
    </citation>
    <scope>NUCLEOTIDE SEQUENCE [LARGE SCALE GENOMIC DNA]</scope>
    <source>
        <strain evidence="3 4">LA</strain>
    </source>
</reference>
<protein>
    <recommendedName>
        <fullName evidence="2">DUF1648 domain-containing protein</fullName>
    </recommendedName>
</protein>
<comment type="caution">
    <text evidence="3">The sequence shown here is derived from an EMBL/GenBank/DDBJ whole genome shotgun (WGS) entry which is preliminary data.</text>
</comment>
<dbReference type="OrthoDB" id="9808690at2"/>
<keyword evidence="4" id="KW-1185">Reference proteome</keyword>
<dbReference type="Proteomes" id="UP000286715">
    <property type="component" value="Unassembled WGS sequence"/>
</dbReference>
<keyword evidence="1" id="KW-0812">Transmembrane</keyword>
<sequence>MRPKISLHYKWLDYLLEVVSFLVLVSIIGLFFCRYQDLPDEIPLHYDLSGKADRFGSKREVWLLLLVTILIYLSLTFLKKFPHIFNYPIVITSNNASYQYTLAVRMLRILKLIILLIFFHIFYSVLKAKDSLPFFAIVLEISSIFITLIIYLILASKNA</sequence>
<evidence type="ECO:0000313" key="4">
    <source>
        <dbReference type="Proteomes" id="UP000286715"/>
    </source>
</evidence>
<feature type="transmembrane region" description="Helical" evidence="1">
    <location>
        <begin position="12"/>
        <end position="32"/>
    </location>
</feature>
<dbReference type="InterPro" id="IPR012867">
    <property type="entry name" value="DUF1648"/>
</dbReference>
<gene>
    <name evidence="3" type="ORF">JCM31826_05040</name>
</gene>
<feature type="transmembrane region" description="Helical" evidence="1">
    <location>
        <begin position="132"/>
        <end position="154"/>
    </location>
</feature>
<feature type="transmembrane region" description="Helical" evidence="1">
    <location>
        <begin position="109"/>
        <end position="126"/>
    </location>
</feature>
<accession>A0A401XJ25</accession>
<proteinExistence type="predicted"/>
<organism evidence="3 4">
    <name type="scientific">Thermaurantimonas aggregans</name>
    <dbReference type="NCBI Taxonomy" id="2173829"/>
    <lineage>
        <taxon>Bacteria</taxon>
        <taxon>Pseudomonadati</taxon>
        <taxon>Bacteroidota</taxon>
        <taxon>Flavobacteriia</taxon>
        <taxon>Flavobacteriales</taxon>
        <taxon>Schleiferiaceae</taxon>
        <taxon>Thermaurantimonas</taxon>
    </lineage>
</organism>
<dbReference type="Pfam" id="PF07853">
    <property type="entry name" value="DUF1648"/>
    <property type="match status" value="1"/>
</dbReference>
<keyword evidence="1" id="KW-1133">Transmembrane helix</keyword>